<comment type="cofactor">
    <cofactor evidence="1">
        <name>Mg(2+)</name>
        <dbReference type="ChEBI" id="CHEBI:18420"/>
    </cofactor>
</comment>
<evidence type="ECO:0000313" key="13">
    <source>
        <dbReference type="EMBL" id="VDD94815.1"/>
    </source>
</evidence>
<evidence type="ECO:0000256" key="6">
    <source>
        <dbReference type="ARBA" id="ARBA00022801"/>
    </source>
</evidence>
<dbReference type="InterPro" id="IPR029060">
    <property type="entry name" value="PIN-like_dom_sf"/>
</dbReference>
<dbReference type="InterPro" id="IPR036279">
    <property type="entry name" value="5-3_exonuclease_C_sf"/>
</dbReference>
<dbReference type="OrthoDB" id="2959108at2759"/>
<dbReference type="Pfam" id="PF00752">
    <property type="entry name" value="XPG_N"/>
    <property type="match status" value="1"/>
</dbReference>
<sequence length="518" mass="58690">MGVVGMWEYMQKYARPVEVSSLRNKRIAIDGHIWLYEIMRGSVAHCSTSKKPHLSTFYNRCNTLIEHGIEPIVVFDSLDEKIRNENAALKRDRKRNTTSWAPELKMEFVSKIDEIKELLDAMGVRWMASKLEGEAQCAQLEKRGLVHGCITRDFDYILFGGNNLYQIEFDPNGKIEHNTFLLSMDYIQEKLCLSRSCLIAMSLMMGCDYYQKGIPGVGVVTALEIVSEFYVMQQDHPQVILDRFKSYASKAVPVRETDSLVKQKLRASSERLTVDLRDFNPNSDIVSNAVNVYMVPCVIEYSRTQLPKKILPDHARIQEILQRESQCDTKHLLSTAEKSFKKQLKSRSLASQRRLTSFFPVMRSRTVVALCSKEESSNCSKREWAAMERLRLNASQYSFNPFTTQVIEVISVPSPADEPGNAVEMKPADLVPGTSGTLKRKSSCNEAQQEVPAKKTCNEQSFTPSDTVPNKDSSPVVTMRNGELVAIDEDSEETNEVIVIEDVPVPEKNRFQAIQSTA</sequence>
<evidence type="ECO:0000256" key="1">
    <source>
        <dbReference type="ARBA" id="ARBA00001946"/>
    </source>
</evidence>
<dbReference type="GO" id="GO:0000400">
    <property type="term" value="F:four-way junction DNA binding"/>
    <property type="evidence" value="ECO:0007669"/>
    <property type="project" value="UniProtKB-ARBA"/>
</dbReference>
<keyword evidence="2" id="KW-0540">Nuclease</keyword>
<gene>
    <name evidence="13" type="ORF">EVEC_LOCUS9566</name>
</gene>
<dbReference type="SMART" id="SM00279">
    <property type="entry name" value="HhH2"/>
    <property type="match status" value="1"/>
</dbReference>
<evidence type="ECO:0000313" key="14">
    <source>
        <dbReference type="Proteomes" id="UP000274131"/>
    </source>
</evidence>
<feature type="compositionally biased region" description="Polar residues" evidence="10">
    <location>
        <begin position="458"/>
        <end position="476"/>
    </location>
</feature>
<evidence type="ECO:0000256" key="7">
    <source>
        <dbReference type="ARBA" id="ARBA00022842"/>
    </source>
</evidence>
<keyword evidence="8" id="KW-0234">DNA repair</keyword>
<dbReference type="SUPFAM" id="SSF47807">
    <property type="entry name" value="5' to 3' exonuclease, C-terminal subdomain"/>
    <property type="match status" value="1"/>
</dbReference>
<comment type="similarity">
    <text evidence="9">Belongs to the XPG/RAD2 endonuclease family. GEN subfamily.</text>
</comment>
<reference evidence="13 14" key="2">
    <citation type="submission" date="2018-10" db="EMBL/GenBank/DDBJ databases">
        <authorList>
            <consortium name="Pathogen Informatics"/>
        </authorList>
    </citation>
    <scope>NUCLEOTIDE SEQUENCE [LARGE SCALE GENOMIC DNA]</scope>
</reference>
<keyword evidence="3" id="KW-0479">Metal-binding</keyword>
<feature type="domain" description="XPG N-terminal" evidence="12">
    <location>
        <begin position="1"/>
        <end position="97"/>
    </location>
</feature>
<dbReference type="WBParaSite" id="EVEC_0001022101-mRNA-1">
    <property type="protein sequence ID" value="EVEC_0001022101-mRNA-1"/>
    <property type="gene ID" value="EVEC_0001022101"/>
</dbReference>
<dbReference type="GO" id="GO:0006281">
    <property type="term" value="P:DNA repair"/>
    <property type="evidence" value="ECO:0007669"/>
    <property type="project" value="UniProtKB-KW"/>
</dbReference>
<organism evidence="15">
    <name type="scientific">Enterobius vermicularis</name>
    <name type="common">Human pinworm</name>
    <dbReference type="NCBI Taxonomy" id="51028"/>
    <lineage>
        <taxon>Eukaryota</taxon>
        <taxon>Metazoa</taxon>
        <taxon>Ecdysozoa</taxon>
        <taxon>Nematoda</taxon>
        <taxon>Chromadorea</taxon>
        <taxon>Rhabditida</taxon>
        <taxon>Spirurina</taxon>
        <taxon>Oxyuridomorpha</taxon>
        <taxon>Oxyuroidea</taxon>
        <taxon>Oxyuridae</taxon>
        <taxon>Enterobius</taxon>
    </lineage>
</organism>
<dbReference type="Proteomes" id="UP000274131">
    <property type="component" value="Unassembled WGS sequence"/>
</dbReference>
<reference evidence="15" key="1">
    <citation type="submission" date="2017-02" db="UniProtKB">
        <authorList>
            <consortium name="WormBaseParasite"/>
        </authorList>
    </citation>
    <scope>IDENTIFICATION</scope>
</reference>
<dbReference type="InterPro" id="IPR006085">
    <property type="entry name" value="XPG_DNA_repair_N"/>
</dbReference>
<feature type="domain" description="XPG-I" evidence="11">
    <location>
        <begin position="120"/>
        <end position="193"/>
    </location>
</feature>
<dbReference type="SMART" id="SM00485">
    <property type="entry name" value="XPGN"/>
    <property type="match status" value="1"/>
</dbReference>
<keyword evidence="14" id="KW-1185">Reference proteome</keyword>
<evidence type="ECO:0000256" key="8">
    <source>
        <dbReference type="ARBA" id="ARBA00023204"/>
    </source>
</evidence>
<dbReference type="Pfam" id="PF00867">
    <property type="entry name" value="XPG_I"/>
    <property type="match status" value="1"/>
</dbReference>
<dbReference type="GO" id="GO:0046872">
    <property type="term" value="F:metal ion binding"/>
    <property type="evidence" value="ECO:0007669"/>
    <property type="project" value="UniProtKB-KW"/>
</dbReference>
<dbReference type="EMBL" id="UXUI01010143">
    <property type="protein sequence ID" value="VDD94815.1"/>
    <property type="molecule type" value="Genomic_DNA"/>
</dbReference>
<dbReference type="STRING" id="51028.A0A0N4VHC0"/>
<protein>
    <submittedName>
        <fullName evidence="15">XPGI domain-containing protein</fullName>
    </submittedName>
</protein>
<keyword evidence="5" id="KW-0227">DNA damage</keyword>
<name>A0A0N4VHC0_ENTVE</name>
<evidence type="ECO:0000259" key="12">
    <source>
        <dbReference type="SMART" id="SM00485"/>
    </source>
</evidence>
<evidence type="ECO:0000256" key="4">
    <source>
        <dbReference type="ARBA" id="ARBA00022759"/>
    </source>
</evidence>
<evidence type="ECO:0000313" key="15">
    <source>
        <dbReference type="WBParaSite" id="EVEC_0001022101-mRNA-1"/>
    </source>
</evidence>
<evidence type="ECO:0000256" key="5">
    <source>
        <dbReference type="ARBA" id="ARBA00022763"/>
    </source>
</evidence>
<dbReference type="FunFam" id="1.10.150.20:FF:000030">
    <property type="entry name" value="Flap endonuclease GEN-like 1"/>
    <property type="match status" value="1"/>
</dbReference>
<dbReference type="InterPro" id="IPR006084">
    <property type="entry name" value="XPG/Rad2"/>
</dbReference>
<evidence type="ECO:0000256" key="3">
    <source>
        <dbReference type="ARBA" id="ARBA00022723"/>
    </source>
</evidence>
<feature type="region of interest" description="Disordered" evidence="10">
    <location>
        <begin position="449"/>
        <end position="476"/>
    </location>
</feature>
<keyword evidence="6" id="KW-0378">Hydrolase</keyword>
<dbReference type="SMART" id="SM00484">
    <property type="entry name" value="XPGI"/>
    <property type="match status" value="1"/>
</dbReference>
<dbReference type="Gene3D" id="1.10.150.20">
    <property type="entry name" value="5' to 3' exonuclease, C-terminal subdomain"/>
    <property type="match status" value="1"/>
</dbReference>
<dbReference type="PRINTS" id="PR00853">
    <property type="entry name" value="XPGRADSUPER"/>
</dbReference>
<dbReference type="GO" id="GO:0017108">
    <property type="term" value="F:5'-flap endonuclease activity"/>
    <property type="evidence" value="ECO:0007669"/>
    <property type="project" value="TreeGrafter"/>
</dbReference>
<evidence type="ECO:0000256" key="2">
    <source>
        <dbReference type="ARBA" id="ARBA00022722"/>
    </source>
</evidence>
<dbReference type="PANTHER" id="PTHR11081">
    <property type="entry name" value="FLAP ENDONUCLEASE FAMILY MEMBER"/>
    <property type="match status" value="1"/>
</dbReference>
<dbReference type="AlphaFoldDB" id="A0A0N4VHC0"/>
<keyword evidence="7" id="KW-0460">Magnesium</keyword>
<evidence type="ECO:0000259" key="11">
    <source>
        <dbReference type="SMART" id="SM00484"/>
    </source>
</evidence>
<accession>A0A0N4VHC0</accession>
<dbReference type="InterPro" id="IPR008918">
    <property type="entry name" value="HhH2"/>
</dbReference>
<keyword evidence="4" id="KW-0255">Endonuclease</keyword>
<evidence type="ECO:0000256" key="9">
    <source>
        <dbReference type="ARBA" id="ARBA00038112"/>
    </source>
</evidence>
<dbReference type="CDD" id="cd09868">
    <property type="entry name" value="PIN_XPG_RAD2"/>
    <property type="match status" value="1"/>
</dbReference>
<dbReference type="PANTHER" id="PTHR11081:SF59">
    <property type="entry name" value="FI23547P1"/>
    <property type="match status" value="1"/>
</dbReference>
<proteinExistence type="inferred from homology"/>
<dbReference type="Gene3D" id="3.40.50.1010">
    <property type="entry name" value="5'-nuclease"/>
    <property type="match status" value="1"/>
</dbReference>
<dbReference type="SUPFAM" id="SSF88723">
    <property type="entry name" value="PIN domain-like"/>
    <property type="match status" value="1"/>
</dbReference>
<dbReference type="GO" id="GO:0008821">
    <property type="term" value="F:crossover junction DNA endonuclease activity"/>
    <property type="evidence" value="ECO:0007669"/>
    <property type="project" value="UniProtKB-ARBA"/>
</dbReference>
<evidence type="ECO:0000256" key="10">
    <source>
        <dbReference type="SAM" id="MobiDB-lite"/>
    </source>
</evidence>
<dbReference type="InterPro" id="IPR006086">
    <property type="entry name" value="XPG-I_dom"/>
</dbReference>